<dbReference type="EMBL" id="JAACJK010000058">
    <property type="protein sequence ID" value="KAF5336528.1"/>
    <property type="molecule type" value="Genomic_DNA"/>
</dbReference>
<dbReference type="OrthoDB" id="5407957at2759"/>
<feature type="compositionally biased region" description="Acidic residues" evidence="1">
    <location>
        <begin position="662"/>
        <end position="672"/>
    </location>
</feature>
<feature type="compositionally biased region" description="Polar residues" evidence="1">
    <location>
        <begin position="55"/>
        <end position="66"/>
    </location>
</feature>
<gene>
    <name evidence="2" type="ORF">D9611_006545</name>
</gene>
<feature type="compositionally biased region" description="Acidic residues" evidence="1">
    <location>
        <begin position="18"/>
        <end position="41"/>
    </location>
</feature>
<feature type="compositionally biased region" description="Polar residues" evidence="1">
    <location>
        <begin position="614"/>
        <end position="635"/>
    </location>
</feature>
<evidence type="ECO:0000313" key="3">
    <source>
        <dbReference type="Proteomes" id="UP000541558"/>
    </source>
</evidence>
<feature type="region of interest" description="Disordered" evidence="1">
    <location>
        <begin position="930"/>
        <end position="958"/>
    </location>
</feature>
<reference evidence="2 3" key="1">
    <citation type="journal article" date="2020" name="ISME J.">
        <title>Uncovering the hidden diversity of litter-decomposition mechanisms in mushroom-forming fungi.</title>
        <authorList>
            <person name="Floudas D."/>
            <person name="Bentzer J."/>
            <person name="Ahren D."/>
            <person name="Johansson T."/>
            <person name="Persson P."/>
            <person name="Tunlid A."/>
        </authorList>
    </citation>
    <scope>NUCLEOTIDE SEQUENCE [LARGE SCALE GENOMIC DNA]</scope>
    <source>
        <strain evidence="2 3">CBS 175.51</strain>
    </source>
</reference>
<feature type="region of interest" description="Disordered" evidence="1">
    <location>
        <begin position="531"/>
        <end position="551"/>
    </location>
</feature>
<feature type="region of interest" description="Disordered" evidence="1">
    <location>
        <begin position="880"/>
        <end position="913"/>
    </location>
</feature>
<dbReference type="PANTHER" id="PTHR31138:SF1">
    <property type="entry name" value="PDZ DOMAIN-CONTAINING PROTEIN"/>
    <property type="match status" value="1"/>
</dbReference>
<accession>A0A8H5C7U4</accession>
<feature type="compositionally biased region" description="Basic and acidic residues" evidence="1">
    <location>
        <begin position="600"/>
        <end position="612"/>
    </location>
</feature>
<dbReference type="Proteomes" id="UP000541558">
    <property type="component" value="Unassembled WGS sequence"/>
</dbReference>
<evidence type="ECO:0000313" key="2">
    <source>
        <dbReference type="EMBL" id="KAF5336528.1"/>
    </source>
</evidence>
<feature type="region of interest" description="Disordered" evidence="1">
    <location>
        <begin position="600"/>
        <end position="678"/>
    </location>
</feature>
<feature type="region of interest" description="Disordered" evidence="1">
    <location>
        <begin position="1018"/>
        <end position="1041"/>
    </location>
</feature>
<feature type="region of interest" description="Disordered" evidence="1">
    <location>
        <begin position="1"/>
        <end position="108"/>
    </location>
</feature>
<feature type="compositionally biased region" description="Basic and acidic residues" evidence="1">
    <location>
        <begin position="729"/>
        <end position="743"/>
    </location>
</feature>
<feature type="region of interest" description="Disordered" evidence="1">
    <location>
        <begin position="727"/>
        <end position="754"/>
    </location>
</feature>
<protein>
    <submittedName>
        <fullName evidence="2">Uncharacterized protein</fullName>
    </submittedName>
</protein>
<sequence>MEAVRNCFGGKRHNGVQLEDDSNSNSEDDDSSSGLFDEEDNPRETLLSKHPNPIPSSHTFQSQIGTLQREPPPRRRRHSHRRMVDLEIPADTPPHRETPNPPPQGGYRKVGVDMGDGGERKSGLEKVVDCFAALSAGKVPSQEQLKRMLRVLLNSDLFTATAALDAEGSGAFGNMAGNGTGPMSRRGRQVIQDARGVVQALLEFTVEKNDDNKIQDLVHNLALISSGKTGGPNPLSNVNASVNLNLDQAAESSKDALKAGQQAAGQVVDQIPPSAELQADAQILLHTLHTLTLTLLTSPIFRALLSDILSILRSLVAHGARDVKDAAGGVQRAAEGVEERVEKVDVGRGAEVSYAAVVSLGHAVGGGGRQEGGGEGGGSGVGLGEVARKTAKGAYEGVGEAAETVKERVGEKAGEWREAGKEAKEEVKNDFAERMQQVLVQAAGDPASRKALRAILILVRKYAGKVEAVRESVVEAAGQIGEDVERGGMGSVGVNVEVGVDAGSTTREERKEALNYPPPASLYPSVDQTRVKTDKNAAAKTKGPPPESPVERAFGDLKVLLERVGKGRSLDGVLARFGRLVRDLNELPVQAGVPIDVKGKEKEKERWEERGLVESTSTASVETVRPSGSQQSTNQETKKKGKKGRKARRKGKEAEIAGVSIEAEESQDDSEREDSQRAAKTNPIRVYFSDVGEFLDRALDEPGLVEGGVELFSVVGDVVADTVEVSSEAGDHELSSRESEHQPSESGDGDPSELRRRFREDAKGLVEEIQAYVEAVESDRTSMKLLKAVESLSASLTELLSPVNIGLPNTASTAKTAKQALWSSLEWTEWVAWALPKLVKMIPVGVVPVPSLEAKSESGGWEAGLYALFVRGNAEAKARRRHSAVGRFPSPRGEERGAGAGSTPRGGIESTLVPDNVTVREWTEVRVDFAAVDSGRDSEEEGDGGRAGEGPPRVERTSRVRVEVGGVRAKVEGVGYYFKYGGDWVGYEDEGIVNVDLGMDRGVGGGFGCEIELEVRNASGESEGGEGEKSRAPGRKRPVSRQCYDGGGSLDILLGEGLEGEGEIAAGVLPADVLIPQLLEEEEEEVAANANLDVQRALASSDSESVSDSEDVGGARTRAAALKSGVPVSQLDRDMDIQPLFDVVDVKVHMRGVKVRLEQSRHWILNKVVVQPLAGPAVGAVVRRLVEEELKKRIGDLGLWLGRVKVDAEARGQARKEEARRMRAAERRAKVGRMVREGRGLTGEDEERLRRLDEEDVGGGEEEGWVGLLEDWAFAILKNGGRLFEGKEREEEEENGVGTETRSEIGVTRKGVVYHQEAVPSPEPVVFNKKYGIMEPVASEESGETESDLTLAVGGGPQLFPDKAVPYGARNDQEDVRFVNEGRRLVSAAKQTANVAASEAMGSVAYVGARFNARRKEEERPGWYSDAFDL</sequence>
<feature type="compositionally biased region" description="Basic residues" evidence="1">
    <location>
        <begin position="639"/>
        <end position="651"/>
    </location>
</feature>
<organism evidence="2 3">
    <name type="scientific">Ephemerocybe angulata</name>
    <dbReference type="NCBI Taxonomy" id="980116"/>
    <lineage>
        <taxon>Eukaryota</taxon>
        <taxon>Fungi</taxon>
        <taxon>Dikarya</taxon>
        <taxon>Basidiomycota</taxon>
        <taxon>Agaricomycotina</taxon>
        <taxon>Agaricomycetes</taxon>
        <taxon>Agaricomycetidae</taxon>
        <taxon>Agaricales</taxon>
        <taxon>Agaricineae</taxon>
        <taxon>Psathyrellaceae</taxon>
        <taxon>Ephemerocybe</taxon>
    </lineage>
</organism>
<evidence type="ECO:0000256" key="1">
    <source>
        <dbReference type="SAM" id="MobiDB-lite"/>
    </source>
</evidence>
<keyword evidence="3" id="KW-1185">Reference proteome</keyword>
<name>A0A8H5C7U4_9AGAR</name>
<comment type="caution">
    <text evidence="2">The sequence shown here is derived from an EMBL/GenBank/DDBJ whole genome shotgun (WGS) entry which is preliminary data.</text>
</comment>
<dbReference type="PANTHER" id="PTHR31138">
    <property type="entry name" value="CHROMOSOME 19, WHOLE GENOME SHOTGUN SEQUENCE"/>
    <property type="match status" value="1"/>
</dbReference>
<proteinExistence type="predicted"/>